<sequence length="418" mass="44329">MGQERKRIVITGIGVLSPVGLNKEEFWNGLKEGRSGAGPITYFDTTDFPTTFACQLKDFSVIDYLDKKTSDRMDPYCQYGIIAADQALKDSGLDLSEIDPLRIGVVHGSGIGGLTVYDQQFRNFLAKGPRRISPFFIPMLIPDIAAGQISMRHGLMGPNHATASACATSLHAIIDAWMILQLGMADYMICGGSEAPITPMSVGGFNAARALSTANHHPDKASRPYDRDRDGFVMGEGAGSLVLESLESAKSRGATIYGELVGVGATADAYHLTAPHPEGAGAVNAMKIALAMAGINPDKIDYINTHGTATPLGDMAEITAIKKVFGDHAWKLSISSTKSMTGHLLGAAGVVESIACLLAMKHKTVPPTINCDNLDPAIDLDVTPNTAKEKTIEYALNNGFGFGGHNASLIFRNGSSIS</sequence>
<evidence type="ECO:0000256" key="12">
    <source>
        <dbReference type="PIRSR" id="PIRSR000447-1"/>
    </source>
</evidence>
<dbReference type="SUPFAM" id="SSF53901">
    <property type="entry name" value="Thiolase-like"/>
    <property type="match status" value="2"/>
</dbReference>
<dbReference type="InterPro" id="IPR020841">
    <property type="entry name" value="PKS_Beta-ketoAc_synthase_dom"/>
</dbReference>
<dbReference type="Pfam" id="PF00109">
    <property type="entry name" value="ketoacyl-synt"/>
    <property type="match status" value="1"/>
</dbReference>
<dbReference type="InterPro" id="IPR014031">
    <property type="entry name" value="Ketoacyl_synth_C"/>
</dbReference>
<feature type="domain" description="Ketosynthase family 3 (KS3)" evidence="14">
    <location>
        <begin position="5"/>
        <end position="413"/>
    </location>
</feature>
<dbReference type="CDD" id="cd00834">
    <property type="entry name" value="KAS_I_II"/>
    <property type="match status" value="1"/>
</dbReference>
<dbReference type="PANTHER" id="PTHR11712:SF336">
    <property type="entry name" value="3-OXOACYL-[ACYL-CARRIER-PROTEIN] SYNTHASE, MITOCHONDRIAL"/>
    <property type="match status" value="1"/>
</dbReference>
<keyword evidence="7" id="KW-0276">Fatty acid metabolism</keyword>
<dbReference type="EC" id="2.3.1.179" evidence="3 11"/>
<dbReference type="RefSeq" id="WP_011746259.1">
    <property type="nucleotide sequence ID" value="NC_008639.1"/>
</dbReference>
<evidence type="ECO:0000256" key="6">
    <source>
        <dbReference type="ARBA" id="ARBA00022679"/>
    </source>
</evidence>
<evidence type="ECO:0000313" key="16">
    <source>
        <dbReference type="Proteomes" id="UP000008701"/>
    </source>
</evidence>
<evidence type="ECO:0000313" key="15">
    <source>
        <dbReference type="EMBL" id="ABL66482.1"/>
    </source>
</evidence>
<name>A1BJA5_CHLPD</name>
<accession>A1BJA5</accession>
<dbReference type="NCBIfam" id="TIGR03150">
    <property type="entry name" value="fabF"/>
    <property type="match status" value="1"/>
</dbReference>
<evidence type="ECO:0000256" key="7">
    <source>
        <dbReference type="ARBA" id="ARBA00022832"/>
    </source>
</evidence>
<dbReference type="GO" id="GO:0005829">
    <property type="term" value="C:cytosol"/>
    <property type="evidence" value="ECO:0007669"/>
    <property type="project" value="TreeGrafter"/>
</dbReference>
<evidence type="ECO:0000256" key="5">
    <source>
        <dbReference type="ARBA" id="ARBA00022516"/>
    </source>
</evidence>
<dbReference type="Proteomes" id="UP000008701">
    <property type="component" value="Chromosome"/>
</dbReference>
<dbReference type="InterPro" id="IPR018201">
    <property type="entry name" value="Ketoacyl_synth_AS"/>
</dbReference>
<comment type="function">
    <text evidence="11">Involved in the type II fatty acid elongation cycle. Catalyzes the elongation of a wide range of acyl-ACP by the addition of two carbons from malonyl-ACP to an acyl acceptor. Can efficiently catalyze the conversion of palmitoleoyl-ACP (cis-hexadec-9-enoyl-ACP) to cis-vaccenoyl-ACP (cis-octadec-11-enoyl-ACP), an essential step in the thermal regulation of fatty acid composition.</text>
</comment>
<protein>
    <recommendedName>
        <fullName evidence="4 11">3-oxoacyl-[acyl-carrier-protein] synthase 2</fullName>
        <ecNumber evidence="3 11">2.3.1.179</ecNumber>
    </recommendedName>
</protein>
<dbReference type="InterPro" id="IPR016039">
    <property type="entry name" value="Thiolase-like"/>
</dbReference>
<dbReference type="SMART" id="SM00825">
    <property type="entry name" value="PKS_KS"/>
    <property type="match status" value="1"/>
</dbReference>
<dbReference type="InterPro" id="IPR000794">
    <property type="entry name" value="Beta-ketoacyl_synthase"/>
</dbReference>
<evidence type="ECO:0000256" key="13">
    <source>
        <dbReference type="RuleBase" id="RU003694"/>
    </source>
</evidence>
<dbReference type="eggNOG" id="COG0304">
    <property type="taxonomic scope" value="Bacteria"/>
</dbReference>
<keyword evidence="5 11" id="KW-0444">Lipid biosynthesis</keyword>
<dbReference type="PROSITE" id="PS52004">
    <property type="entry name" value="KS3_2"/>
    <property type="match status" value="1"/>
</dbReference>
<proteinExistence type="inferred from homology"/>
<evidence type="ECO:0000256" key="11">
    <source>
        <dbReference type="PIRNR" id="PIRNR000447"/>
    </source>
</evidence>
<evidence type="ECO:0000256" key="2">
    <source>
        <dbReference type="ARBA" id="ARBA00008467"/>
    </source>
</evidence>
<evidence type="ECO:0000256" key="9">
    <source>
        <dbReference type="ARBA" id="ARBA00023160"/>
    </source>
</evidence>
<evidence type="ECO:0000256" key="4">
    <source>
        <dbReference type="ARBA" id="ARBA00014657"/>
    </source>
</evidence>
<dbReference type="HOGENOM" id="CLU_000022_69_2_10"/>
<dbReference type="STRING" id="290317.Cpha266_2494"/>
<dbReference type="FunFam" id="3.40.47.10:FF:000009">
    <property type="entry name" value="3-oxoacyl-[acyl-carrier-protein] synthase 2"/>
    <property type="match status" value="1"/>
</dbReference>
<comment type="catalytic activity">
    <reaction evidence="11">
        <text>(9Z)-hexadecenoyl-[ACP] + malonyl-[ACP] + H(+) = 3-oxo-(11Z)-octadecenoyl-[ACP] + holo-[ACP] + CO2</text>
        <dbReference type="Rhea" id="RHEA:55040"/>
        <dbReference type="Rhea" id="RHEA-COMP:9623"/>
        <dbReference type="Rhea" id="RHEA-COMP:9685"/>
        <dbReference type="Rhea" id="RHEA-COMP:10800"/>
        <dbReference type="Rhea" id="RHEA-COMP:14074"/>
        <dbReference type="ChEBI" id="CHEBI:15378"/>
        <dbReference type="ChEBI" id="CHEBI:16526"/>
        <dbReference type="ChEBI" id="CHEBI:64479"/>
        <dbReference type="ChEBI" id="CHEBI:78449"/>
        <dbReference type="ChEBI" id="CHEBI:83989"/>
        <dbReference type="ChEBI" id="CHEBI:138538"/>
        <dbReference type="EC" id="2.3.1.179"/>
    </reaction>
</comment>
<dbReference type="EMBL" id="CP000492">
    <property type="protein sequence ID" value="ABL66482.1"/>
    <property type="molecule type" value="Genomic_DNA"/>
</dbReference>
<dbReference type="NCBIfam" id="NF005589">
    <property type="entry name" value="PRK07314.1"/>
    <property type="match status" value="1"/>
</dbReference>
<dbReference type="OrthoDB" id="9808669at2"/>
<dbReference type="AlphaFoldDB" id="A1BJA5"/>
<reference evidence="15 16" key="1">
    <citation type="submission" date="2006-12" db="EMBL/GenBank/DDBJ databases">
        <title>Complete sequence of Chlorobium phaeobacteroides DSM 266.</title>
        <authorList>
            <consortium name="US DOE Joint Genome Institute"/>
            <person name="Copeland A."/>
            <person name="Lucas S."/>
            <person name="Lapidus A."/>
            <person name="Barry K."/>
            <person name="Detter J.C."/>
            <person name="Glavina del Rio T."/>
            <person name="Hammon N."/>
            <person name="Israni S."/>
            <person name="Pitluck S."/>
            <person name="Goltsman E."/>
            <person name="Schmutz J."/>
            <person name="Larimer F."/>
            <person name="Land M."/>
            <person name="Hauser L."/>
            <person name="Mikhailova N."/>
            <person name="Li T."/>
            <person name="Overmann J."/>
            <person name="Bryant D.A."/>
            <person name="Richardson P."/>
        </authorList>
    </citation>
    <scope>NUCLEOTIDE SEQUENCE [LARGE SCALE GENOMIC DNA]</scope>
    <source>
        <strain evidence="15 16">DSM 266</strain>
    </source>
</reference>
<organism evidence="15 16">
    <name type="scientific">Chlorobium phaeobacteroides (strain DSM 266 / SMG 266 / 2430)</name>
    <dbReference type="NCBI Taxonomy" id="290317"/>
    <lineage>
        <taxon>Bacteria</taxon>
        <taxon>Pseudomonadati</taxon>
        <taxon>Chlorobiota</taxon>
        <taxon>Chlorobiia</taxon>
        <taxon>Chlorobiales</taxon>
        <taxon>Chlorobiaceae</taxon>
        <taxon>Chlorobium/Pelodictyon group</taxon>
        <taxon>Chlorobium</taxon>
    </lineage>
</organism>
<evidence type="ECO:0000256" key="8">
    <source>
        <dbReference type="ARBA" id="ARBA00023098"/>
    </source>
</evidence>
<gene>
    <name evidence="15" type="ordered locus">Cpha266_2494</name>
</gene>
<comment type="catalytic activity">
    <reaction evidence="11">
        <text>a fatty acyl-[ACP] + malonyl-[ACP] + H(+) = a 3-oxoacyl-[ACP] + holo-[ACP] + CO2</text>
        <dbReference type="Rhea" id="RHEA:22836"/>
        <dbReference type="Rhea" id="RHEA-COMP:9623"/>
        <dbReference type="Rhea" id="RHEA-COMP:9685"/>
        <dbReference type="Rhea" id="RHEA-COMP:9916"/>
        <dbReference type="Rhea" id="RHEA-COMP:14125"/>
        <dbReference type="ChEBI" id="CHEBI:15378"/>
        <dbReference type="ChEBI" id="CHEBI:16526"/>
        <dbReference type="ChEBI" id="CHEBI:64479"/>
        <dbReference type="ChEBI" id="CHEBI:78449"/>
        <dbReference type="ChEBI" id="CHEBI:78776"/>
        <dbReference type="ChEBI" id="CHEBI:138651"/>
    </reaction>
</comment>
<feature type="active site" description="For beta-ketoacyl synthase activity" evidence="12">
    <location>
        <position position="166"/>
    </location>
</feature>
<dbReference type="GO" id="GO:0006633">
    <property type="term" value="P:fatty acid biosynthetic process"/>
    <property type="evidence" value="ECO:0007669"/>
    <property type="project" value="UniProtKB-UniRule"/>
</dbReference>
<dbReference type="Pfam" id="PF02801">
    <property type="entry name" value="Ketoacyl-synt_C"/>
    <property type="match status" value="1"/>
</dbReference>
<dbReference type="Gene3D" id="3.40.47.10">
    <property type="match status" value="2"/>
</dbReference>
<keyword evidence="8" id="KW-0443">Lipid metabolism</keyword>
<evidence type="ECO:0000259" key="14">
    <source>
        <dbReference type="PROSITE" id="PS52004"/>
    </source>
</evidence>
<dbReference type="GO" id="GO:0004315">
    <property type="term" value="F:3-oxoacyl-[acyl-carrier-protein] synthase activity"/>
    <property type="evidence" value="ECO:0007669"/>
    <property type="project" value="UniProtKB-UniRule"/>
</dbReference>
<dbReference type="PIRSF" id="PIRSF000447">
    <property type="entry name" value="KAS_II"/>
    <property type="match status" value="1"/>
</dbReference>
<keyword evidence="10 11" id="KW-0012">Acyltransferase</keyword>
<dbReference type="UniPathway" id="UPA00094"/>
<evidence type="ECO:0000256" key="3">
    <source>
        <dbReference type="ARBA" id="ARBA00012356"/>
    </source>
</evidence>
<keyword evidence="16" id="KW-1185">Reference proteome</keyword>
<dbReference type="PANTHER" id="PTHR11712">
    <property type="entry name" value="POLYKETIDE SYNTHASE-RELATED"/>
    <property type="match status" value="1"/>
</dbReference>
<evidence type="ECO:0000256" key="10">
    <source>
        <dbReference type="ARBA" id="ARBA00023315"/>
    </source>
</evidence>
<keyword evidence="9 11" id="KW-0275">Fatty acid biosynthesis</keyword>
<keyword evidence="6 11" id="KW-0808">Transferase</keyword>
<comment type="pathway">
    <text evidence="1 11">Lipid metabolism; fatty acid biosynthesis.</text>
</comment>
<dbReference type="PROSITE" id="PS00606">
    <property type="entry name" value="KS3_1"/>
    <property type="match status" value="1"/>
</dbReference>
<dbReference type="KEGG" id="cph:Cpha266_2494"/>
<comment type="similarity">
    <text evidence="2 11 13">Belongs to the thiolase-like superfamily. Beta-ketoacyl-ACP synthases family.</text>
</comment>
<dbReference type="InterPro" id="IPR014030">
    <property type="entry name" value="Ketoacyl_synth_N"/>
</dbReference>
<dbReference type="InterPro" id="IPR017568">
    <property type="entry name" value="3-oxoacyl-ACP_synth-2"/>
</dbReference>
<evidence type="ECO:0000256" key="1">
    <source>
        <dbReference type="ARBA" id="ARBA00005194"/>
    </source>
</evidence>